<dbReference type="PRINTS" id="PR00990">
    <property type="entry name" value="RIBOKINASE"/>
</dbReference>
<proteinExistence type="inferred from homology"/>
<evidence type="ECO:0000313" key="15">
    <source>
        <dbReference type="Proteomes" id="UP000318483"/>
    </source>
</evidence>
<dbReference type="AlphaFoldDB" id="A0A5B8IZF7"/>
<evidence type="ECO:0000256" key="2">
    <source>
        <dbReference type="ARBA" id="ARBA00012035"/>
    </source>
</evidence>
<keyword evidence="12" id="KW-0963">Cytoplasm</keyword>
<sequence length="292" mass="29837">MAVFNLGSINIDDVLRVPHLPKPGETLTATSNMSGLGGKGANQSVALAKSGAKVMHIGCVGDDGEAVTGQLSAYGVDVSGISRVPGPTGRAQIMVDDNGENCIVILTGANGQHSVASISDMLACALESDFLVLQNETNCQPEAARIAKSKGMRVVYSAAPFDAEAVKAVLPFVSILLLNEVEAAQLCAALECDITALQVEGVAVTKGANGATWHDLKAGTVVDLPSPQVTPIDTTGAGDTFAGYLIAGLDRGDLPLDALRFALAAGALAVTKEGATAAIPELTEVRDLMAQN</sequence>
<evidence type="ECO:0000259" key="13">
    <source>
        <dbReference type="Pfam" id="PF00294"/>
    </source>
</evidence>
<feature type="binding site" evidence="12">
    <location>
        <begin position="38"/>
        <end position="42"/>
    </location>
    <ligand>
        <name>substrate</name>
    </ligand>
</feature>
<dbReference type="PANTHER" id="PTHR10584:SF166">
    <property type="entry name" value="RIBOKINASE"/>
    <property type="match status" value="1"/>
</dbReference>
<feature type="binding site" evidence="12">
    <location>
        <position position="235"/>
    </location>
    <ligand>
        <name>K(+)</name>
        <dbReference type="ChEBI" id="CHEBI:29103"/>
    </ligand>
</feature>
<comment type="activity regulation">
    <text evidence="12">Activated by a monovalent cation that binds near, but not in, the active site. The most likely occupant of the site in vivo is potassium. Ion binding induces a conformational change that may alter substrate affinity.</text>
</comment>
<comment type="similarity">
    <text evidence="12">Belongs to the carbohydrate kinase PfkB family. Ribokinase subfamily.</text>
</comment>
<dbReference type="CDD" id="cd01174">
    <property type="entry name" value="ribokinase"/>
    <property type="match status" value="1"/>
</dbReference>
<evidence type="ECO:0000256" key="6">
    <source>
        <dbReference type="ARBA" id="ARBA00022741"/>
    </source>
</evidence>
<dbReference type="GO" id="GO:0046872">
    <property type="term" value="F:metal ion binding"/>
    <property type="evidence" value="ECO:0007669"/>
    <property type="project" value="UniProtKB-KW"/>
</dbReference>
<comment type="subunit">
    <text evidence="12">Homodimer.</text>
</comment>
<reference evidence="14 15" key="1">
    <citation type="submission" date="2019-07" db="EMBL/GenBank/DDBJ databases">
        <title>Litoreibacter alkalisoli sp. nov., isolated from saline-alkaline soil.</title>
        <authorList>
            <person name="Wang S."/>
            <person name="Xu L."/>
            <person name="Xing Y.-T."/>
            <person name="Sun J.-Q."/>
        </authorList>
    </citation>
    <scope>NUCLEOTIDE SEQUENCE [LARGE SCALE GENOMIC DNA]</scope>
    <source>
        <strain evidence="14 15">LN3S51</strain>
    </source>
</reference>
<feature type="binding site" evidence="12">
    <location>
        <position position="179"/>
    </location>
    <ligand>
        <name>ATP</name>
        <dbReference type="ChEBI" id="CHEBI:30616"/>
    </ligand>
</feature>
<comment type="cofactor">
    <cofactor evidence="12">
        <name>Mg(2+)</name>
        <dbReference type="ChEBI" id="CHEBI:18420"/>
    </cofactor>
    <text evidence="12">Requires a divalent cation, most likely magnesium in vivo, as an electrophilic catalyst to aid phosphoryl group transfer. It is the chelate of the metal and the nucleotide that is the actual substrate.</text>
</comment>
<comment type="catalytic activity">
    <reaction evidence="12">
        <text>D-ribose + ATP = D-ribose 5-phosphate + ADP + H(+)</text>
        <dbReference type="Rhea" id="RHEA:13697"/>
        <dbReference type="ChEBI" id="CHEBI:15378"/>
        <dbReference type="ChEBI" id="CHEBI:30616"/>
        <dbReference type="ChEBI" id="CHEBI:47013"/>
        <dbReference type="ChEBI" id="CHEBI:78346"/>
        <dbReference type="ChEBI" id="CHEBI:456216"/>
        <dbReference type="EC" id="2.7.1.15"/>
    </reaction>
</comment>
<dbReference type="PANTHER" id="PTHR10584">
    <property type="entry name" value="SUGAR KINASE"/>
    <property type="match status" value="1"/>
</dbReference>
<keyword evidence="10 12" id="KW-0630">Potassium</keyword>
<dbReference type="GO" id="GO:0004747">
    <property type="term" value="F:ribokinase activity"/>
    <property type="evidence" value="ECO:0007669"/>
    <property type="project" value="UniProtKB-UniRule"/>
</dbReference>
<keyword evidence="9 12" id="KW-0460">Magnesium</keyword>
<dbReference type="PROSITE" id="PS00583">
    <property type="entry name" value="PFKB_KINASES_1"/>
    <property type="match status" value="1"/>
</dbReference>
<feature type="binding site" evidence="12">
    <location>
        <begin position="238"/>
        <end position="239"/>
    </location>
    <ligand>
        <name>ATP</name>
        <dbReference type="ChEBI" id="CHEBI:30616"/>
    </ligand>
</feature>
<dbReference type="KEGG" id="lit:FPZ52_10470"/>
<evidence type="ECO:0000256" key="7">
    <source>
        <dbReference type="ARBA" id="ARBA00022777"/>
    </source>
</evidence>
<evidence type="ECO:0000256" key="9">
    <source>
        <dbReference type="ARBA" id="ARBA00022842"/>
    </source>
</evidence>
<organism evidence="14 15">
    <name type="scientific">Qingshengfaniella alkalisoli</name>
    <dbReference type="NCBI Taxonomy" id="2599296"/>
    <lineage>
        <taxon>Bacteria</taxon>
        <taxon>Pseudomonadati</taxon>
        <taxon>Pseudomonadota</taxon>
        <taxon>Alphaproteobacteria</taxon>
        <taxon>Rhodobacterales</taxon>
        <taxon>Paracoccaceae</taxon>
        <taxon>Qingshengfaniella</taxon>
    </lineage>
</organism>
<feature type="domain" description="Carbohydrate kinase PfkB" evidence="13">
    <location>
        <begin position="6"/>
        <end position="281"/>
    </location>
</feature>
<comment type="caution">
    <text evidence="12">Lacks conserved residue(s) required for the propagation of feature annotation.</text>
</comment>
<feature type="active site" description="Proton acceptor" evidence="12">
    <location>
        <position position="239"/>
    </location>
</feature>
<dbReference type="GO" id="GO:0005524">
    <property type="term" value="F:ATP binding"/>
    <property type="evidence" value="ECO:0007669"/>
    <property type="project" value="UniProtKB-UniRule"/>
</dbReference>
<feature type="binding site" evidence="12">
    <location>
        <position position="233"/>
    </location>
    <ligand>
        <name>K(+)</name>
        <dbReference type="ChEBI" id="CHEBI:29103"/>
    </ligand>
</feature>
<feature type="binding site" evidence="12">
    <location>
        <position position="269"/>
    </location>
    <ligand>
        <name>K(+)</name>
        <dbReference type="ChEBI" id="CHEBI:29103"/>
    </ligand>
</feature>
<dbReference type="InterPro" id="IPR002173">
    <property type="entry name" value="Carboh/pur_kinase_PfkB_CS"/>
</dbReference>
<keyword evidence="15" id="KW-1185">Reference proteome</keyword>
<evidence type="ECO:0000256" key="11">
    <source>
        <dbReference type="ARBA" id="ARBA00023277"/>
    </source>
</evidence>
<dbReference type="OrthoDB" id="9775849at2"/>
<evidence type="ECO:0000256" key="5">
    <source>
        <dbReference type="ARBA" id="ARBA00022723"/>
    </source>
</evidence>
<comment type="function">
    <text evidence="12">Catalyzes the phosphorylation of ribose at O-5 in a reaction requiring ATP and magnesium. The resulting D-ribose-5-phosphate can then be used either for sythesis of nucleotides, histidine, and tryptophan, or as a component of the pentose phosphate pathway.</text>
</comment>
<dbReference type="Gene3D" id="3.40.1190.20">
    <property type="match status" value="1"/>
</dbReference>
<dbReference type="InterPro" id="IPR002139">
    <property type="entry name" value="Ribo/fructo_kinase"/>
</dbReference>
<comment type="similarity">
    <text evidence="1">Belongs to the carbohydrate kinase pfkB family.</text>
</comment>
<feature type="binding site" evidence="12">
    <location>
        <begin position="205"/>
        <end position="210"/>
    </location>
    <ligand>
        <name>ATP</name>
        <dbReference type="ChEBI" id="CHEBI:30616"/>
    </ligand>
</feature>
<dbReference type="SUPFAM" id="SSF53613">
    <property type="entry name" value="Ribokinase-like"/>
    <property type="match status" value="1"/>
</dbReference>
<dbReference type="InterPro" id="IPR029056">
    <property type="entry name" value="Ribokinase-like"/>
</dbReference>
<feature type="binding site" evidence="12">
    <location>
        <position position="272"/>
    </location>
    <ligand>
        <name>K(+)</name>
        <dbReference type="ChEBI" id="CHEBI:29103"/>
    </ligand>
</feature>
<dbReference type="EC" id="2.7.1.15" evidence="2 12"/>
<evidence type="ECO:0000256" key="10">
    <source>
        <dbReference type="ARBA" id="ARBA00022958"/>
    </source>
</evidence>
<dbReference type="UniPathway" id="UPA00916">
    <property type="reaction ID" value="UER00889"/>
</dbReference>
<dbReference type="InterPro" id="IPR011877">
    <property type="entry name" value="Ribokinase"/>
</dbReference>
<feature type="binding site" evidence="12">
    <location>
        <begin position="10"/>
        <end position="12"/>
    </location>
    <ligand>
        <name>substrate</name>
    </ligand>
</feature>
<dbReference type="Pfam" id="PF00294">
    <property type="entry name" value="PfkB"/>
    <property type="match status" value="1"/>
</dbReference>
<keyword evidence="6 12" id="KW-0547">Nucleotide-binding</keyword>
<keyword evidence="11 12" id="KW-0119">Carbohydrate metabolism</keyword>
<evidence type="ECO:0000256" key="1">
    <source>
        <dbReference type="ARBA" id="ARBA00005380"/>
    </source>
</evidence>
<evidence type="ECO:0000256" key="3">
    <source>
        <dbReference type="ARBA" id="ARBA00016943"/>
    </source>
</evidence>
<evidence type="ECO:0000256" key="12">
    <source>
        <dbReference type="HAMAP-Rule" id="MF_01987"/>
    </source>
</evidence>
<keyword evidence="7 12" id="KW-0418">Kinase</keyword>
<dbReference type="EMBL" id="CP042261">
    <property type="protein sequence ID" value="QDY69998.1"/>
    <property type="molecule type" value="Genomic_DNA"/>
</dbReference>
<keyword evidence="8 12" id="KW-0067">ATP-binding</keyword>
<comment type="subcellular location">
    <subcellularLocation>
        <location evidence="12">Cytoplasm</location>
    </subcellularLocation>
</comment>
<dbReference type="Proteomes" id="UP000318483">
    <property type="component" value="Chromosome"/>
</dbReference>
<evidence type="ECO:0000313" key="14">
    <source>
        <dbReference type="EMBL" id="QDY69998.1"/>
    </source>
</evidence>
<gene>
    <name evidence="12" type="primary">rbsK</name>
    <name evidence="14" type="ORF">FPZ52_10470</name>
</gene>
<evidence type="ECO:0000256" key="4">
    <source>
        <dbReference type="ARBA" id="ARBA00022679"/>
    </source>
</evidence>
<accession>A0A5B8IZF7</accession>
<name>A0A5B8IZF7_9RHOB</name>
<feature type="binding site" evidence="12">
    <location>
        <position position="239"/>
    </location>
    <ligand>
        <name>substrate</name>
    </ligand>
</feature>
<protein>
    <recommendedName>
        <fullName evidence="3 12">Ribokinase</fullName>
        <shortName evidence="12">RK</shortName>
        <ecNumber evidence="2 12">2.7.1.15</ecNumber>
    </recommendedName>
</protein>
<dbReference type="HAMAP" id="MF_01987">
    <property type="entry name" value="Ribokinase"/>
    <property type="match status" value="1"/>
</dbReference>
<keyword evidence="4 12" id="KW-0808">Transferase</keyword>
<dbReference type="InterPro" id="IPR011611">
    <property type="entry name" value="PfkB_dom"/>
</dbReference>
<dbReference type="GO" id="GO:0019303">
    <property type="term" value="P:D-ribose catabolic process"/>
    <property type="evidence" value="ECO:0007669"/>
    <property type="project" value="UniProtKB-UniRule"/>
</dbReference>
<feature type="binding site" evidence="12">
    <location>
        <position position="136"/>
    </location>
    <ligand>
        <name>substrate</name>
    </ligand>
</feature>
<dbReference type="RefSeq" id="WP_146365374.1">
    <property type="nucleotide sequence ID" value="NZ_CP042261.1"/>
</dbReference>
<feature type="binding site" evidence="12">
    <location>
        <position position="274"/>
    </location>
    <ligand>
        <name>K(+)</name>
        <dbReference type="ChEBI" id="CHEBI:29103"/>
    </ligand>
</feature>
<dbReference type="GO" id="GO:0005737">
    <property type="term" value="C:cytoplasm"/>
    <property type="evidence" value="ECO:0007669"/>
    <property type="project" value="UniProtKB-SubCell"/>
</dbReference>
<comment type="pathway">
    <text evidence="12">Carbohydrate metabolism; D-ribose degradation; D-ribose 5-phosphate from beta-D-ribopyranose: step 2/2.</text>
</comment>
<keyword evidence="5 12" id="KW-0479">Metal-binding</keyword>
<evidence type="ECO:0000256" key="8">
    <source>
        <dbReference type="ARBA" id="ARBA00022840"/>
    </source>
</evidence>